<dbReference type="RefSeq" id="WP_141149908.1">
    <property type="nucleotide sequence ID" value="NZ_VHLG01000010.1"/>
</dbReference>
<organism evidence="2 3">
    <name type="scientific">Martelella alba</name>
    <dbReference type="NCBI Taxonomy" id="2590451"/>
    <lineage>
        <taxon>Bacteria</taxon>
        <taxon>Pseudomonadati</taxon>
        <taxon>Pseudomonadota</taxon>
        <taxon>Alphaproteobacteria</taxon>
        <taxon>Hyphomicrobiales</taxon>
        <taxon>Aurantimonadaceae</taxon>
        <taxon>Martelella</taxon>
    </lineage>
</organism>
<feature type="domain" description="YjiS-like" evidence="1">
    <location>
        <begin position="4"/>
        <end position="39"/>
    </location>
</feature>
<reference evidence="2 3" key="1">
    <citation type="submission" date="2019-06" db="EMBL/GenBank/DDBJ databases">
        <authorList>
            <person name="Li M."/>
        </authorList>
    </citation>
    <scope>NUCLEOTIDE SEQUENCE [LARGE SCALE GENOMIC DNA]</scope>
    <source>
        <strain evidence="2 3">BGMRC2036</strain>
    </source>
</reference>
<keyword evidence="3" id="KW-1185">Reference proteome</keyword>
<accession>A0A506U817</accession>
<dbReference type="EMBL" id="VHLG01000010">
    <property type="protein sequence ID" value="TPW29234.1"/>
    <property type="molecule type" value="Genomic_DNA"/>
</dbReference>
<sequence>MGMARSFTSWIKYRKTVGELGRMSERELADLGIARQDIHRVARKASF</sequence>
<dbReference type="Proteomes" id="UP000318801">
    <property type="component" value="Unassembled WGS sequence"/>
</dbReference>
<evidence type="ECO:0000313" key="2">
    <source>
        <dbReference type="EMBL" id="TPW29234.1"/>
    </source>
</evidence>
<dbReference type="AlphaFoldDB" id="A0A506U817"/>
<evidence type="ECO:0000313" key="3">
    <source>
        <dbReference type="Proteomes" id="UP000318801"/>
    </source>
</evidence>
<comment type="caution">
    <text evidence="2">The sequence shown here is derived from an EMBL/GenBank/DDBJ whole genome shotgun (WGS) entry which is preliminary data.</text>
</comment>
<proteinExistence type="predicted"/>
<evidence type="ECO:0000259" key="1">
    <source>
        <dbReference type="Pfam" id="PF06568"/>
    </source>
</evidence>
<dbReference type="InterPro" id="IPR009506">
    <property type="entry name" value="YjiS-like"/>
</dbReference>
<protein>
    <submittedName>
        <fullName evidence="2">DUF1127 domain-containing protein</fullName>
    </submittedName>
</protein>
<gene>
    <name evidence="2" type="ORF">FJU08_15400</name>
</gene>
<dbReference type="Pfam" id="PF06568">
    <property type="entry name" value="YjiS-like"/>
    <property type="match status" value="1"/>
</dbReference>
<dbReference type="OrthoDB" id="8244198at2"/>
<name>A0A506U817_9HYPH</name>